<dbReference type="Gene3D" id="1.10.10.10">
    <property type="entry name" value="Winged helix-like DNA-binding domain superfamily/Winged helix DNA-binding domain"/>
    <property type="match status" value="2"/>
</dbReference>
<evidence type="ECO:0000256" key="1">
    <source>
        <dbReference type="ARBA" id="ARBA00038232"/>
    </source>
</evidence>
<dbReference type="PANTHER" id="PTHR33795:SF1">
    <property type="entry name" value="INSERTION ELEMENT IS150 PROTEIN INSJ"/>
    <property type="match status" value="1"/>
</dbReference>
<dbReference type="GO" id="GO:0043565">
    <property type="term" value="F:sequence-specific DNA binding"/>
    <property type="evidence" value="ECO:0007669"/>
    <property type="project" value="InterPro"/>
</dbReference>
<dbReference type="Proteomes" id="UP000254232">
    <property type="component" value="Unassembled WGS sequence"/>
</dbReference>
<dbReference type="Pfam" id="PF13518">
    <property type="entry name" value="HTH_28"/>
    <property type="match status" value="1"/>
</dbReference>
<dbReference type="PANTHER" id="PTHR33795">
    <property type="entry name" value="INSERTION ELEMENT IS150 PROTEIN INSJ"/>
    <property type="match status" value="1"/>
</dbReference>
<organism evidence="4 5">
    <name type="scientific">Gallibacterium anatis</name>
    <dbReference type="NCBI Taxonomy" id="750"/>
    <lineage>
        <taxon>Bacteria</taxon>
        <taxon>Pseudomonadati</taxon>
        <taxon>Pseudomonadota</taxon>
        <taxon>Gammaproteobacteria</taxon>
        <taxon>Pasteurellales</taxon>
        <taxon>Pasteurellaceae</taxon>
        <taxon>Gallibacterium</taxon>
    </lineage>
</organism>
<dbReference type="InterPro" id="IPR010921">
    <property type="entry name" value="Trp_repressor/repl_initiator"/>
</dbReference>
<sequence length="178" mass="21129">MDHYKISVPLQTFKQQVVDFYFQHEENLSLTCRTFTVSKRTLRRWIAQYQHSGIKGLAVRHTKRTYTPEFKYHVIQTIQNRDMTVEQAYLYFGIANPSTIHQWLKSFQQCGIEGLHSKPKGRPAMKKTRYAKMPPPPKTEEERLRLRILELETENAYLKKCQQLDREKMGKKPTPSKN</sequence>
<proteinExistence type="inferred from homology"/>
<name>A0A377H731_9PAST</name>
<dbReference type="EMBL" id="UGGZ01000001">
    <property type="protein sequence ID" value="STO38383.1"/>
    <property type="molecule type" value="Genomic_DNA"/>
</dbReference>
<dbReference type="SUPFAM" id="SSF46689">
    <property type="entry name" value="Homeodomain-like"/>
    <property type="match status" value="1"/>
</dbReference>
<feature type="region of interest" description="Disordered" evidence="2">
    <location>
        <begin position="116"/>
        <end position="142"/>
    </location>
</feature>
<dbReference type="AlphaFoldDB" id="A0A377H731"/>
<reference evidence="4 5" key="1">
    <citation type="submission" date="2018-06" db="EMBL/GenBank/DDBJ databases">
        <authorList>
            <consortium name="Pathogen Informatics"/>
            <person name="Doyle S."/>
        </authorList>
    </citation>
    <scope>NUCLEOTIDE SEQUENCE [LARGE SCALE GENOMIC DNA]</scope>
    <source>
        <strain evidence="4 5">NCTC11413</strain>
    </source>
</reference>
<evidence type="ECO:0000256" key="2">
    <source>
        <dbReference type="SAM" id="MobiDB-lite"/>
    </source>
</evidence>
<comment type="similarity">
    <text evidence="1">Belongs to the IS150/IS1296 orfA family.</text>
</comment>
<gene>
    <name evidence="4" type="ORF">NCTC11413_01512</name>
</gene>
<evidence type="ECO:0000313" key="5">
    <source>
        <dbReference type="Proteomes" id="UP000254232"/>
    </source>
</evidence>
<accession>A0A377H731</accession>
<protein>
    <submittedName>
        <fullName evidence="4">Transposase</fullName>
    </submittedName>
</protein>
<dbReference type="InterPro" id="IPR052057">
    <property type="entry name" value="IS150/IS1296_orfA-like"/>
</dbReference>
<evidence type="ECO:0000313" key="4">
    <source>
        <dbReference type="EMBL" id="STO38383.1"/>
    </source>
</evidence>
<dbReference type="InterPro" id="IPR055247">
    <property type="entry name" value="InsJ-like_HTH"/>
</dbReference>
<evidence type="ECO:0000259" key="3">
    <source>
        <dbReference type="Pfam" id="PF13518"/>
    </source>
</evidence>
<feature type="compositionally biased region" description="Basic residues" evidence="2">
    <location>
        <begin position="117"/>
        <end position="130"/>
    </location>
</feature>
<dbReference type="SUPFAM" id="SSF48295">
    <property type="entry name" value="TrpR-like"/>
    <property type="match status" value="1"/>
</dbReference>
<feature type="domain" description="Insertion element IS150 protein InsJ-like helix-turn-helix" evidence="3">
    <location>
        <begin position="13"/>
        <end position="61"/>
    </location>
</feature>
<dbReference type="InterPro" id="IPR009057">
    <property type="entry name" value="Homeodomain-like_sf"/>
</dbReference>
<dbReference type="InterPro" id="IPR036388">
    <property type="entry name" value="WH-like_DNA-bd_sf"/>
</dbReference>